<evidence type="ECO:0000259" key="7">
    <source>
        <dbReference type="Pfam" id="PF25967"/>
    </source>
</evidence>
<name>A0A7W9DYX3_9SPHI</name>
<dbReference type="AlphaFoldDB" id="A0A7W9DYX3"/>
<dbReference type="PANTHER" id="PTHR30469">
    <property type="entry name" value="MULTIDRUG RESISTANCE PROTEIN MDTA"/>
    <property type="match status" value="1"/>
</dbReference>
<evidence type="ECO:0000256" key="2">
    <source>
        <dbReference type="ARBA" id="ARBA00009477"/>
    </source>
</evidence>
<dbReference type="GO" id="GO:0015562">
    <property type="term" value="F:efflux transmembrane transporter activity"/>
    <property type="evidence" value="ECO:0007669"/>
    <property type="project" value="TreeGrafter"/>
</dbReference>
<feature type="domain" description="Multidrug resistance protein MdtA-like barrel-sandwich hybrid" evidence="5">
    <location>
        <begin position="79"/>
        <end position="200"/>
    </location>
</feature>
<accession>A0A7W9DYX3</accession>
<feature type="domain" description="Multidrug resistance protein MdtA-like C-terminal permuted SH3" evidence="7">
    <location>
        <begin position="289"/>
        <end position="346"/>
    </location>
</feature>
<comment type="caution">
    <text evidence="8">The sequence shown here is derived from an EMBL/GenBank/DDBJ whole genome shotgun (WGS) entry which is preliminary data.</text>
</comment>
<sequence>MKLKYVIYPVIFLGIAYLIYHRISTNKKLESSGMGAGAKGSGSAKGGKSQHMLVNGIVVQTTSFANKLDVTGTIEANESVALQSEVPGLVTGIYFKEGSNVSKGSLLVKINDRDIQAQLQQAITKQNLSAANENRAKQLLQKGAISQEEYDTALADLKSLKAQTQLISAQLAKTSILAPFSGKIGLRSISAGEYITPTKIIANLLSTNPVKINFSVPEKYMGQIKVNATITFRTDGSAQLYTGKVFALEPGINAQTRTLQVKALASNENNELRPGSFAKVSLTLDKVENAILIPNQAVIPVLRGKTVFISKNGKARQVEVQSGTRTDDNILITSGLKIGDTVLTTGALALKNEAPVKVSVVKN</sequence>
<protein>
    <submittedName>
        <fullName evidence="8">Membrane fusion protein (Multidrug efflux system)</fullName>
    </submittedName>
</protein>
<keyword evidence="4" id="KW-0472">Membrane</keyword>
<dbReference type="Gene3D" id="2.40.420.20">
    <property type="match status" value="1"/>
</dbReference>
<dbReference type="Gene3D" id="1.10.287.470">
    <property type="entry name" value="Helix hairpin bin"/>
    <property type="match status" value="1"/>
</dbReference>
<evidence type="ECO:0000313" key="8">
    <source>
        <dbReference type="EMBL" id="MBB5636458.1"/>
    </source>
</evidence>
<evidence type="ECO:0000256" key="4">
    <source>
        <dbReference type="SAM" id="Phobius"/>
    </source>
</evidence>
<dbReference type="Pfam" id="PF25917">
    <property type="entry name" value="BSH_RND"/>
    <property type="match status" value="1"/>
</dbReference>
<dbReference type="Gene3D" id="2.40.50.100">
    <property type="match status" value="1"/>
</dbReference>
<dbReference type="PANTHER" id="PTHR30469:SF36">
    <property type="entry name" value="BLL3903 PROTEIN"/>
    <property type="match status" value="1"/>
</dbReference>
<dbReference type="Pfam" id="PF25967">
    <property type="entry name" value="RND-MFP_C"/>
    <property type="match status" value="1"/>
</dbReference>
<dbReference type="NCBIfam" id="TIGR01730">
    <property type="entry name" value="RND_mfp"/>
    <property type="match status" value="1"/>
</dbReference>
<dbReference type="InterPro" id="IPR058792">
    <property type="entry name" value="Beta-barrel_RND_2"/>
</dbReference>
<dbReference type="Proteomes" id="UP000537204">
    <property type="component" value="Unassembled WGS sequence"/>
</dbReference>
<dbReference type="InterPro" id="IPR058625">
    <property type="entry name" value="MdtA-like_BSH"/>
</dbReference>
<evidence type="ECO:0000313" key="9">
    <source>
        <dbReference type="Proteomes" id="UP000537204"/>
    </source>
</evidence>
<dbReference type="InterPro" id="IPR058627">
    <property type="entry name" value="MdtA-like_C"/>
</dbReference>
<reference evidence="8 9" key="1">
    <citation type="submission" date="2020-08" db="EMBL/GenBank/DDBJ databases">
        <title>Genomic Encyclopedia of Type Strains, Phase IV (KMG-V): Genome sequencing to study the core and pangenomes of soil and plant-associated prokaryotes.</title>
        <authorList>
            <person name="Whitman W."/>
        </authorList>
    </citation>
    <scope>NUCLEOTIDE SEQUENCE [LARGE SCALE GENOMIC DNA]</scope>
    <source>
        <strain evidence="8 9">S3M1</strain>
    </source>
</reference>
<evidence type="ECO:0000259" key="5">
    <source>
        <dbReference type="Pfam" id="PF25917"/>
    </source>
</evidence>
<evidence type="ECO:0000256" key="3">
    <source>
        <dbReference type="ARBA" id="ARBA00022448"/>
    </source>
</evidence>
<keyword evidence="4" id="KW-1133">Transmembrane helix</keyword>
<feature type="transmembrane region" description="Helical" evidence="4">
    <location>
        <begin position="6"/>
        <end position="23"/>
    </location>
</feature>
<dbReference type="Gene3D" id="2.40.30.170">
    <property type="match status" value="1"/>
</dbReference>
<proteinExistence type="inferred from homology"/>
<dbReference type="EMBL" id="JACHCE010000003">
    <property type="protein sequence ID" value="MBB5636458.1"/>
    <property type="molecule type" value="Genomic_DNA"/>
</dbReference>
<evidence type="ECO:0000259" key="6">
    <source>
        <dbReference type="Pfam" id="PF25954"/>
    </source>
</evidence>
<feature type="domain" description="CusB-like beta-barrel" evidence="6">
    <location>
        <begin position="212"/>
        <end position="283"/>
    </location>
</feature>
<dbReference type="SUPFAM" id="SSF111369">
    <property type="entry name" value="HlyD-like secretion proteins"/>
    <property type="match status" value="1"/>
</dbReference>
<dbReference type="InterPro" id="IPR006143">
    <property type="entry name" value="RND_pump_MFP"/>
</dbReference>
<comment type="subcellular location">
    <subcellularLocation>
        <location evidence="1">Cell envelope</location>
    </subcellularLocation>
</comment>
<keyword evidence="3" id="KW-0813">Transport</keyword>
<organism evidence="8 9">
    <name type="scientific">Pedobacter cryoconitis</name>
    <dbReference type="NCBI Taxonomy" id="188932"/>
    <lineage>
        <taxon>Bacteria</taxon>
        <taxon>Pseudomonadati</taxon>
        <taxon>Bacteroidota</taxon>
        <taxon>Sphingobacteriia</taxon>
        <taxon>Sphingobacteriales</taxon>
        <taxon>Sphingobacteriaceae</taxon>
        <taxon>Pedobacter</taxon>
    </lineage>
</organism>
<dbReference type="RefSeq" id="WP_183882048.1">
    <property type="nucleotide sequence ID" value="NZ_JACHCE010000003.1"/>
</dbReference>
<evidence type="ECO:0000256" key="1">
    <source>
        <dbReference type="ARBA" id="ARBA00004196"/>
    </source>
</evidence>
<dbReference type="Pfam" id="PF25954">
    <property type="entry name" value="Beta-barrel_RND_2"/>
    <property type="match status" value="1"/>
</dbReference>
<gene>
    <name evidence="8" type="ORF">HDE68_002359</name>
</gene>
<keyword evidence="4" id="KW-0812">Transmembrane</keyword>
<comment type="similarity">
    <text evidence="2">Belongs to the membrane fusion protein (MFP) (TC 8.A.1) family.</text>
</comment>
<dbReference type="GO" id="GO:1990281">
    <property type="term" value="C:efflux pump complex"/>
    <property type="evidence" value="ECO:0007669"/>
    <property type="project" value="TreeGrafter"/>
</dbReference>